<evidence type="ECO:0000313" key="2">
    <source>
        <dbReference type="Proteomes" id="UP001142610"/>
    </source>
</evidence>
<gene>
    <name evidence="1" type="ORF">NOG11_14275</name>
</gene>
<accession>A0A9X2LBC1</accession>
<name>A0A9X2LBC1_9PROT</name>
<evidence type="ECO:0000313" key="1">
    <source>
        <dbReference type="EMBL" id="MCQ8186545.1"/>
    </source>
</evidence>
<dbReference type="Pfam" id="PF07323">
    <property type="entry name" value="DUF1465"/>
    <property type="match status" value="1"/>
</dbReference>
<dbReference type="Gene3D" id="1.10.8.930">
    <property type="entry name" value="Protein of unknown function DUF1465"/>
    <property type="match status" value="1"/>
</dbReference>
<reference evidence="1" key="1">
    <citation type="submission" date="2022-07" db="EMBL/GenBank/DDBJ databases">
        <title>Parvularcula maris sp. nov., an algicidal bacterium isolated from seawater.</title>
        <authorList>
            <person name="Li F."/>
        </authorList>
    </citation>
    <scope>NUCLEOTIDE SEQUENCE</scope>
    <source>
        <strain evidence="1">BGMRC 0090</strain>
    </source>
</reference>
<sequence>MGTGQLHSITGDDSENKIAPFVTSKVFNNLFATGMELVEETALYLDEDGKHAARTLPREAALAYAGLSMRLTTRLMQIASWLLVLRAVRDNEMSEAEASDEKYRIGAAEGGALSRGLTAGLPERMTALVEDTDTLFGRIARLDREIFRPDDVRSVDGDAKGQLAALHNAFGS</sequence>
<keyword evidence="2" id="KW-1185">Reference proteome</keyword>
<protein>
    <submittedName>
        <fullName evidence="1">DUF1465 family protein</fullName>
    </submittedName>
</protein>
<proteinExistence type="predicted"/>
<dbReference type="InterPro" id="IPR038301">
    <property type="entry name" value="AraC-like_sf"/>
</dbReference>
<dbReference type="EMBL" id="JANIBC010000021">
    <property type="protein sequence ID" value="MCQ8186545.1"/>
    <property type="molecule type" value="Genomic_DNA"/>
</dbReference>
<dbReference type="InterPro" id="IPR010848">
    <property type="entry name" value="DUF1465"/>
</dbReference>
<organism evidence="1 2">
    <name type="scientific">Parvularcula maris</name>
    <dbReference type="NCBI Taxonomy" id="2965077"/>
    <lineage>
        <taxon>Bacteria</taxon>
        <taxon>Pseudomonadati</taxon>
        <taxon>Pseudomonadota</taxon>
        <taxon>Alphaproteobacteria</taxon>
        <taxon>Parvularculales</taxon>
        <taxon>Parvularculaceae</taxon>
        <taxon>Parvularcula</taxon>
    </lineage>
</organism>
<dbReference type="RefSeq" id="WP_256620477.1">
    <property type="nucleotide sequence ID" value="NZ_JANIBC010000021.1"/>
</dbReference>
<comment type="caution">
    <text evidence="1">The sequence shown here is derived from an EMBL/GenBank/DDBJ whole genome shotgun (WGS) entry which is preliminary data.</text>
</comment>
<dbReference type="Proteomes" id="UP001142610">
    <property type="component" value="Unassembled WGS sequence"/>
</dbReference>
<dbReference type="AlphaFoldDB" id="A0A9X2LBC1"/>